<dbReference type="AlphaFoldDB" id="A0A2I4CUQ2"/>
<evidence type="ECO:0000256" key="2">
    <source>
        <dbReference type="ARBA" id="ARBA00022833"/>
    </source>
</evidence>
<feature type="compositionally biased region" description="Polar residues" evidence="4">
    <location>
        <begin position="445"/>
        <end position="480"/>
    </location>
</feature>
<dbReference type="SMART" id="SM00336">
    <property type="entry name" value="BBOX"/>
    <property type="match status" value="2"/>
</dbReference>
<dbReference type="RefSeq" id="XP_013883723.1">
    <property type="nucleotide sequence ID" value="XM_014028269.1"/>
</dbReference>
<dbReference type="STRING" id="52670.A0A2I4CUQ2"/>
<evidence type="ECO:0000313" key="7">
    <source>
        <dbReference type="RefSeq" id="XP_013883723.1"/>
    </source>
</evidence>
<feature type="region of interest" description="Disordered" evidence="4">
    <location>
        <begin position="540"/>
        <end position="577"/>
    </location>
</feature>
<evidence type="ECO:0000313" key="6">
    <source>
        <dbReference type="Proteomes" id="UP000192220"/>
    </source>
</evidence>
<keyword evidence="1 3" id="KW-0479">Metal-binding</keyword>
<evidence type="ECO:0000259" key="5">
    <source>
        <dbReference type="PROSITE" id="PS50119"/>
    </source>
</evidence>
<dbReference type="SUPFAM" id="SSF57845">
    <property type="entry name" value="B-box zinc-binding domain"/>
    <property type="match status" value="1"/>
</dbReference>
<feature type="compositionally biased region" description="Polar residues" evidence="4">
    <location>
        <begin position="676"/>
        <end position="730"/>
    </location>
</feature>
<gene>
    <name evidence="7" type="primary">LOC106532246</name>
</gene>
<keyword evidence="1 3" id="KW-0863">Zinc-finger</keyword>
<evidence type="ECO:0000256" key="1">
    <source>
        <dbReference type="ARBA" id="ARBA00022771"/>
    </source>
</evidence>
<dbReference type="Pfam" id="PF00643">
    <property type="entry name" value="zf-B_box"/>
    <property type="match status" value="2"/>
</dbReference>
<keyword evidence="2" id="KW-0862">Zinc</keyword>
<dbReference type="GeneID" id="106532246"/>
<evidence type="ECO:0000256" key="4">
    <source>
        <dbReference type="SAM" id="MobiDB-lite"/>
    </source>
</evidence>
<feature type="compositionally biased region" description="Low complexity" evidence="4">
    <location>
        <begin position="558"/>
        <end position="573"/>
    </location>
</feature>
<sequence length="785" mass="84224">MRAADSQLLRPNVYRFVKAFLERAGVEFGAEPGPSLQPERRLGSGSGSAVAGEADNGERRPETTCLISMEPMDERGDVPSQQCSNCDSSLARCWCLDCNEALCDDCVSAHRRVSLTRWHRLQNQASDDSGFVSPTKFCKVHPSETLKLFCVTCVQLTCRDCQLESHKNHSFRFISGAMDGVLLLMKKQLDVYLQLLAERMEAAAKSLQDMETRLKLLTRFVYIQAADLQRVFKIMFVFLKRRIEFLLKEIQKAYKSERELINGRMLAVQRLQESHKSLREVTEKARNSTDPLVLMSHIEQMKSQMKDLVDQDSSPPQNMISVIVVTDNKFLEGLLNFGEIKVSWVPFSVSETLLEGMKKLPAPSVSSPLTEAPPTSSSSQPPSCNKTNSNRVFSPVSSGTSSTNTSSSNQSESSSKTSPQTGTSPGAVPPVPPLSSLSNISSPLTDSDPSTGKNPVSQVPPASSLSSLAHTQPRTTTAAGINTPDPSDILSAPSQSTTSPETSEMDPAAILRKFNILTKSQLELDSGKYFFKFRYKMKPADRRSSGGQTTSVCHKKPSSSSSSVTPSCMVTSSITPPTSMSRSVILQHILSQNALPAVGRGNFQPVGSSSPSSAGPLLSTPARSSGTPARSSGTPARSSGTPAWSSGVSVQSPGTPARSLGVSVQSPGTPARSLGVSVQSPGTPARSSGVSVQSPGTTAQSSGFPSQSSWTPAQSSGFPSQSSWTPAQSSGPAVWFDPISPAVWFDPISPAVWFDPISPAVWFDSISPAVWFDPISPALSSEPNF</sequence>
<dbReference type="InParanoid" id="A0A2I4CUQ2"/>
<feature type="region of interest" description="Disordered" evidence="4">
    <location>
        <begin position="362"/>
        <end position="505"/>
    </location>
</feature>
<dbReference type="CDD" id="cd19775">
    <property type="entry name" value="Bbox2_TIF1_C-VI"/>
    <property type="match status" value="1"/>
</dbReference>
<feature type="compositionally biased region" description="Low complexity" evidence="4">
    <location>
        <begin position="394"/>
        <end position="426"/>
    </location>
</feature>
<feature type="domain" description="B box-type" evidence="5">
    <location>
        <begin position="133"/>
        <end position="174"/>
    </location>
</feature>
<reference evidence="7" key="1">
    <citation type="submission" date="2025-08" db="UniProtKB">
        <authorList>
            <consortium name="RefSeq"/>
        </authorList>
    </citation>
    <scope>IDENTIFICATION</scope>
    <source>
        <strain evidence="7">Quisiro</strain>
        <tissue evidence="7">Liver</tissue>
    </source>
</reference>
<evidence type="ECO:0000256" key="3">
    <source>
        <dbReference type="PROSITE-ProRule" id="PRU00024"/>
    </source>
</evidence>
<feature type="region of interest" description="Disordered" evidence="4">
    <location>
        <begin position="601"/>
        <end position="730"/>
    </location>
</feature>
<feature type="compositionally biased region" description="Low complexity" evidence="4">
    <location>
        <begin position="607"/>
        <end position="619"/>
    </location>
</feature>
<dbReference type="Gene3D" id="3.30.160.60">
    <property type="entry name" value="Classic Zinc Finger"/>
    <property type="match status" value="1"/>
</dbReference>
<dbReference type="Proteomes" id="UP000192220">
    <property type="component" value="Unplaced"/>
</dbReference>
<feature type="region of interest" description="Disordered" evidence="4">
    <location>
        <begin position="28"/>
        <end position="61"/>
    </location>
</feature>
<accession>A0A2I4CUQ2</accession>
<feature type="domain" description="B box-type" evidence="5">
    <location>
        <begin position="78"/>
        <end position="124"/>
    </location>
</feature>
<feature type="compositionally biased region" description="Polar residues" evidence="4">
    <location>
        <begin position="621"/>
        <end position="654"/>
    </location>
</feature>
<organism evidence="6 7">
    <name type="scientific">Austrofundulus limnaeus</name>
    <name type="common">Annual killifish</name>
    <dbReference type="NCBI Taxonomy" id="52670"/>
    <lineage>
        <taxon>Eukaryota</taxon>
        <taxon>Metazoa</taxon>
        <taxon>Chordata</taxon>
        <taxon>Craniata</taxon>
        <taxon>Vertebrata</taxon>
        <taxon>Euteleostomi</taxon>
        <taxon>Actinopterygii</taxon>
        <taxon>Neopterygii</taxon>
        <taxon>Teleostei</taxon>
        <taxon>Neoteleostei</taxon>
        <taxon>Acanthomorphata</taxon>
        <taxon>Ovalentaria</taxon>
        <taxon>Atherinomorphae</taxon>
        <taxon>Cyprinodontiformes</taxon>
        <taxon>Rivulidae</taxon>
        <taxon>Austrofundulus</taxon>
    </lineage>
</organism>
<dbReference type="OrthoDB" id="1870062at2759"/>
<feature type="compositionally biased region" description="Low complexity" evidence="4">
    <location>
        <begin position="491"/>
        <end position="502"/>
    </location>
</feature>
<protein>
    <submittedName>
        <fullName evidence="7">Transcription intermediary factor 1-beta</fullName>
    </submittedName>
</protein>
<dbReference type="InterPro" id="IPR000315">
    <property type="entry name" value="Znf_B-box"/>
</dbReference>
<dbReference type="InterPro" id="IPR047153">
    <property type="entry name" value="TRIM45/56/19-like"/>
</dbReference>
<feature type="compositionally biased region" description="Low complexity" evidence="4">
    <location>
        <begin position="373"/>
        <end position="383"/>
    </location>
</feature>
<dbReference type="PANTHER" id="PTHR25462">
    <property type="entry name" value="BONUS, ISOFORM C-RELATED"/>
    <property type="match status" value="1"/>
</dbReference>
<proteinExistence type="predicted"/>
<feature type="compositionally biased region" description="Low complexity" evidence="4">
    <location>
        <begin position="434"/>
        <end position="444"/>
    </location>
</feature>
<dbReference type="GO" id="GO:0008270">
    <property type="term" value="F:zinc ion binding"/>
    <property type="evidence" value="ECO:0007669"/>
    <property type="project" value="UniProtKB-KW"/>
</dbReference>
<keyword evidence="6" id="KW-1185">Reference proteome</keyword>
<dbReference type="PANTHER" id="PTHR25462:SF296">
    <property type="entry name" value="MEIOTIC P26, ISOFORM F"/>
    <property type="match status" value="1"/>
</dbReference>
<name>A0A2I4CUQ2_AUSLI</name>
<dbReference type="KEGG" id="alim:106532246"/>
<dbReference type="PROSITE" id="PS50119">
    <property type="entry name" value="ZF_BBOX"/>
    <property type="match status" value="2"/>
</dbReference>